<dbReference type="PANTHER" id="PTHR41533">
    <property type="entry name" value="L,D-TRANSPEPTIDASE HI_1667-RELATED"/>
    <property type="match status" value="1"/>
</dbReference>
<dbReference type="EMBL" id="CP115396">
    <property type="protein sequence ID" value="WBO86058.1"/>
    <property type="molecule type" value="Genomic_DNA"/>
</dbReference>
<keyword evidence="4 7" id="KW-0133">Cell shape</keyword>
<dbReference type="PANTHER" id="PTHR41533:SF2">
    <property type="entry name" value="BLR7131 PROTEIN"/>
    <property type="match status" value="1"/>
</dbReference>
<keyword evidence="6 7" id="KW-0961">Cell wall biogenesis/degradation</keyword>
<gene>
    <name evidence="9" type="ORF">O9Z63_07330</name>
</gene>
<evidence type="ECO:0000256" key="7">
    <source>
        <dbReference type="PROSITE-ProRule" id="PRU01373"/>
    </source>
</evidence>
<dbReference type="InterPro" id="IPR038063">
    <property type="entry name" value="Transpep_catalytic_dom"/>
</dbReference>
<dbReference type="PROSITE" id="PS52029">
    <property type="entry name" value="LD_TPASE"/>
    <property type="match status" value="1"/>
</dbReference>
<feature type="active site" description="Nucleophile" evidence="7">
    <location>
        <position position="399"/>
    </location>
</feature>
<evidence type="ECO:0000256" key="1">
    <source>
        <dbReference type="ARBA" id="ARBA00004752"/>
    </source>
</evidence>
<evidence type="ECO:0000256" key="2">
    <source>
        <dbReference type="ARBA" id="ARBA00005992"/>
    </source>
</evidence>
<evidence type="ECO:0000256" key="5">
    <source>
        <dbReference type="ARBA" id="ARBA00022984"/>
    </source>
</evidence>
<comment type="similarity">
    <text evidence="2">Belongs to the YkuD family.</text>
</comment>
<feature type="active site" description="Proton donor/acceptor" evidence="7">
    <location>
        <position position="380"/>
    </location>
</feature>
<dbReference type="InterPro" id="IPR052905">
    <property type="entry name" value="LD-transpeptidase_YkuD-like"/>
</dbReference>
<dbReference type="Proteomes" id="UP001211872">
    <property type="component" value="Chromosome"/>
</dbReference>
<dbReference type="Pfam" id="PF03734">
    <property type="entry name" value="YkuD"/>
    <property type="match status" value="1"/>
</dbReference>
<dbReference type="InterPro" id="IPR045380">
    <property type="entry name" value="LD_TPept_scaffold_dom"/>
</dbReference>
<sequence length="479" mass="53633">MLGGLLLLAPLPVPAEGLRNDTPLLPASGPGAVVSLRTLLDTVALGSTATYERLALQAGFAVQTFYLQRDFAPAWTHPDSGWNHSATRALALLRRAPAFGLHPETYAWPLLQSLPDSLQHASSVAGSLSGFELRLTDALLRYAAHLRYGRLQPFTTSPATLSEPAARQSIEQLTQALAAAEFETAFLACQPTGTSYQALQQAWRRTLPPDSVLMSSAQPAYGNAADFRRVALNLERLRWDIALPDSETYILVNIPSYSLHIIEKGRVVRTHRVVVGKPDTPTPVLSSRLTVFMTAPEWRVPHSIAVREILPELQDDPGFLADNKYRLFDARNRQVNPWRVRWSRVTPQTFGYTIRQEPGRHNALGNLVFYFANQHAIYLHDTPARALFREPHRARSHGCIRVEKPLELAAYLLEREHQQAALPDIRRNIATHTTCRYDLAQGLPIRIRYTTCEVQNSRLRFHPDIYCLDEDLATVLASP</sequence>
<dbReference type="CDD" id="cd16913">
    <property type="entry name" value="YkuD_like"/>
    <property type="match status" value="1"/>
</dbReference>
<feature type="domain" description="L,D-TPase catalytic" evidence="8">
    <location>
        <begin position="248"/>
        <end position="448"/>
    </location>
</feature>
<evidence type="ECO:0000256" key="3">
    <source>
        <dbReference type="ARBA" id="ARBA00022679"/>
    </source>
</evidence>
<dbReference type="SUPFAM" id="SSF141523">
    <property type="entry name" value="L,D-transpeptidase catalytic domain-like"/>
    <property type="match status" value="1"/>
</dbReference>
<evidence type="ECO:0000256" key="6">
    <source>
        <dbReference type="ARBA" id="ARBA00023316"/>
    </source>
</evidence>
<reference evidence="9 10" key="1">
    <citation type="journal article" date="2011" name="Int. J. Syst. Evol. Microbiol.">
        <title>Hymenobacter yonginensis sp. nov., isolated from a mesotrophic artificial lake.</title>
        <authorList>
            <person name="Joung Y."/>
            <person name="Cho S.H."/>
            <person name="Kim H."/>
            <person name="Kim S.B."/>
            <person name="Joh K."/>
        </authorList>
    </citation>
    <scope>NUCLEOTIDE SEQUENCE [LARGE SCALE GENOMIC DNA]</scope>
    <source>
        <strain evidence="9 10">KCTC 22745</strain>
    </source>
</reference>
<evidence type="ECO:0000313" key="10">
    <source>
        <dbReference type="Proteomes" id="UP001211872"/>
    </source>
</evidence>
<evidence type="ECO:0000256" key="4">
    <source>
        <dbReference type="ARBA" id="ARBA00022960"/>
    </source>
</evidence>
<dbReference type="Pfam" id="PF20142">
    <property type="entry name" value="Scaffold"/>
    <property type="match status" value="1"/>
</dbReference>
<organism evidence="9 10">
    <name type="scientific">Hymenobacter yonginensis</name>
    <dbReference type="NCBI Taxonomy" id="748197"/>
    <lineage>
        <taxon>Bacteria</taxon>
        <taxon>Pseudomonadati</taxon>
        <taxon>Bacteroidota</taxon>
        <taxon>Cytophagia</taxon>
        <taxon>Cytophagales</taxon>
        <taxon>Hymenobacteraceae</taxon>
        <taxon>Hymenobacter</taxon>
    </lineage>
</organism>
<protein>
    <submittedName>
        <fullName evidence="9">L,D-transpeptidase family protein</fullName>
    </submittedName>
</protein>
<evidence type="ECO:0000259" key="8">
    <source>
        <dbReference type="PROSITE" id="PS52029"/>
    </source>
</evidence>
<accession>A0ABY7PTA0</accession>
<dbReference type="RefSeq" id="WP_270128648.1">
    <property type="nucleotide sequence ID" value="NZ_CP115396.1"/>
</dbReference>
<keyword evidence="3" id="KW-0808">Transferase</keyword>
<dbReference type="InterPro" id="IPR005490">
    <property type="entry name" value="LD_TPept_cat_dom"/>
</dbReference>
<keyword evidence="5 7" id="KW-0573">Peptidoglycan synthesis</keyword>
<proteinExistence type="inferred from homology"/>
<keyword evidence="10" id="KW-1185">Reference proteome</keyword>
<comment type="pathway">
    <text evidence="1 7">Cell wall biogenesis; peptidoglycan biosynthesis.</text>
</comment>
<name>A0ABY7PTA0_9BACT</name>
<dbReference type="Gene3D" id="2.40.440.10">
    <property type="entry name" value="L,D-transpeptidase catalytic domain-like"/>
    <property type="match status" value="1"/>
</dbReference>
<evidence type="ECO:0000313" key="9">
    <source>
        <dbReference type="EMBL" id="WBO86058.1"/>
    </source>
</evidence>